<reference evidence="3" key="2">
    <citation type="submission" date="2015-01" db="EMBL/GenBank/DDBJ databases">
        <title>Evolutionary Origins and Diversification of the Mycorrhizal Mutualists.</title>
        <authorList>
            <consortium name="DOE Joint Genome Institute"/>
            <consortium name="Mycorrhizal Genomics Consortium"/>
            <person name="Kohler A."/>
            <person name="Kuo A."/>
            <person name="Nagy L.G."/>
            <person name="Floudas D."/>
            <person name="Copeland A."/>
            <person name="Barry K.W."/>
            <person name="Cichocki N."/>
            <person name="Veneault-Fourrey C."/>
            <person name="LaButti K."/>
            <person name="Lindquist E.A."/>
            <person name="Lipzen A."/>
            <person name="Lundell T."/>
            <person name="Morin E."/>
            <person name="Murat C."/>
            <person name="Riley R."/>
            <person name="Ohm R."/>
            <person name="Sun H."/>
            <person name="Tunlid A."/>
            <person name="Henrissat B."/>
            <person name="Grigoriev I.V."/>
            <person name="Hibbett D.S."/>
            <person name="Martin F."/>
        </authorList>
    </citation>
    <scope>NUCLEOTIDE SEQUENCE [LARGE SCALE GENOMIC DNA]</scope>
    <source>
        <strain evidence="3">UH-Slu-Lm8-n1</strain>
    </source>
</reference>
<keyword evidence="3" id="KW-1185">Reference proteome</keyword>
<evidence type="ECO:0000313" key="3">
    <source>
        <dbReference type="Proteomes" id="UP000054485"/>
    </source>
</evidence>
<evidence type="ECO:0000256" key="1">
    <source>
        <dbReference type="SAM" id="MobiDB-lite"/>
    </source>
</evidence>
<accession>A0A0D0BRN2</accession>
<gene>
    <name evidence="2" type="ORF">CY34DRAFT_706700</name>
</gene>
<protein>
    <submittedName>
        <fullName evidence="2">Uncharacterized protein</fullName>
    </submittedName>
</protein>
<dbReference type="EMBL" id="KN835139">
    <property type="protein sequence ID" value="KIK48332.1"/>
    <property type="molecule type" value="Genomic_DNA"/>
</dbReference>
<dbReference type="Proteomes" id="UP000054485">
    <property type="component" value="Unassembled WGS sequence"/>
</dbReference>
<sequence length="61" mass="6580">MALRPKVGSSKIKYAGKAKKRSVPNTVEDTSVEESDTHQSVATIDPQETSVSQFVQAGFVN</sequence>
<reference evidence="2 3" key="1">
    <citation type="submission" date="2014-04" db="EMBL/GenBank/DDBJ databases">
        <authorList>
            <consortium name="DOE Joint Genome Institute"/>
            <person name="Kuo A."/>
            <person name="Ruytinx J."/>
            <person name="Rineau F."/>
            <person name="Colpaert J."/>
            <person name="Kohler A."/>
            <person name="Nagy L.G."/>
            <person name="Floudas D."/>
            <person name="Copeland A."/>
            <person name="Barry K.W."/>
            <person name="Cichocki N."/>
            <person name="Veneault-Fourrey C."/>
            <person name="LaButti K."/>
            <person name="Lindquist E.A."/>
            <person name="Lipzen A."/>
            <person name="Lundell T."/>
            <person name="Morin E."/>
            <person name="Murat C."/>
            <person name="Sun H."/>
            <person name="Tunlid A."/>
            <person name="Henrissat B."/>
            <person name="Grigoriev I.V."/>
            <person name="Hibbett D.S."/>
            <person name="Martin F."/>
            <person name="Nordberg H.P."/>
            <person name="Cantor M.N."/>
            <person name="Hua S.X."/>
        </authorList>
    </citation>
    <scope>NUCLEOTIDE SEQUENCE [LARGE SCALE GENOMIC DNA]</scope>
    <source>
        <strain evidence="2 3">UH-Slu-Lm8-n1</strain>
    </source>
</reference>
<dbReference type="AlphaFoldDB" id="A0A0D0BRN2"/>
<proteinExistence type="predicted"/>
<dbReference type="InParanoid" id="A0A0D0BRN2"/>
<name>A0A0D0BRN2_9AGAM</name>
<feature type="region of interest" description="Disordered" evidence="1">
    <location>
        <begin position="1"/>
        <end position="44"/>
    </location>
</feature>
<evidence type="ECO:0000313" key="2">
    <source>
        <dbReference type="EMBL" id="KIK48332.1"/>
    </source>
</evidence>
<dbReference type="HOGENOM" id="CLU_2924286_0_0_1"/>
<organism evidence="2 3">
    <name type="scientific">Suillus luteus UH-Slu-Lm8-n1</name>
    <dbReference type="NCBI Taxonomy" id="930992"/>
    <lineage>
        <taxon>Eukaryota</taxon>
        <taxon>Fungi</taxon>
        <taxon>Dikarya</taxon>
        <taxon>Basidiomycota</taxon>
        <taxon>Agaricomycotina</taxon>
        <taxon>Agaricomycetes</taxon>
        <taxon>Agaricomycetidae</taxon>
        <taxon>Boletales</taxon>
        <taxon>Suillineae</taxon>
        <taxon>Suillaceae</taxon>
        <taxon>Suillus</taxon>
    </lineage>
</organism>